<dbReference type="Pfam" id="PF07531">
    <property type="entry name" value="TAFH"/>
    <property type="match status" value="1"/>
</dbReference>
<feature type="non-terminal residue" evidence="10">
    <location>
        <position position="869"/>
    </location>
</feature>
<feature type="region of interest" description="Disordered" evidence="8">
    <location>
        <begin position="1"/>
        <end position="70"/>
    </location>
</feature>
<dbReference type="PANTHER" id="PTHR15138:SF22">
    <property type="entry name" value="TAFH DOMAIN-CONTAINING PROTEIN"/>
    <property type="match status" value="1"/>
</dbReference>
<feature type="region of interest" description="Disordered" evidence="8">
    <location>
        <begin position="420"/>
        <end position="441"/>
    </location>
</feature>
<keyword evidence="7" id="KW-0175">Coiled coil</keyword>
<dbReference type="InterPro" id="IPR003894">
    <property type="entry name" value="TAFH_NHR1"/>
</dbReference>
<accession>A0AAD8ZDU6</accession>
<evidence type="ECO:0000256" key="2">
    <source>
        <dbReference type="ARBA" id="ARBA00006178"/>
    </source>
</evidence>
<protein>
    <recommendedName>
        <fullName evidence="9">TAFH domain-containing protein</fullName>
    </recommendedName>
</protein>
<dbReference type="GO" id="GO:0006367">
    <property type="term" value="P:transcription initiation at RNA polymerase II promoter"/>
    <property type="evidence" value="ECO:0007669"/>
    <property type="project" value="TreeGrafter"/>
</dbReference>
<dbReference type="Gene3D" id="1.10.20.10">
    <property type="entry name" value="Histone, subunit A"/>
    <property type="match status" value="1"/>
</dbReference>
<evidence type="ECO:0000256" key="8">
    <source>
        <dbReference type="SAM" id="MobiDB-lite"/>
    </source>
</evidence>
<feature type="region of interest" description="Disordered" evidence="8">
    <location>
        <begin position="334"/>
        <end position="358"/>
    </location>
</feature>
<dbReference type="InterPro" id="IPR037249">
    <property type="entry name" value="TAFH/NHR1_dom_sf"/>
</dbReference>
<keyword evidence="4" id="KW-0805">Transcription regulation</keyword>
<dbReference type="GO" id="GO:0016251">
    <property type="term" value="F:RNA polymerase II general transcription initiation factor activity"/>
    <property type="evidence" value="ECO:0007669"/>
    <property type="project" value="TreeGrafter"/>
</dbReference>
<keyword evidence="6" id="KW-0539">Nucleus</keyword>
<evidence type="ECO:0000313" key="11">
    <source>
        <dbReference type="Proteomes" id="UP001239994"/>
    </source>
</evidence>
<dbReference type="Pfam" id="PF05236">
    <property type="entry name" value="TAF4"/>
    <property type="match status" value="1"/>
</dbReference>
<dbReference type="Proteomes" id="UP001239994">
    <property type="component" value="Unassembled WGS sequence"/>
</dbReference>
<comment type="similarity">
    <text evidence="2">Belongs to the TAF4 family.</text>
</comment>
<dbReference type="InterPro" id="IPR007900">
    <property type="entry name" value="TAF4_C"/>
</dbReference>
<evidence type="ECO:0000256" key="6">
    <source>
        <dbReference type="ARBA" id="ARBA00023242"/>
    </source>
</evidence>
<gene>
    <name evidence="10" type="ORF">P4O66_009014</name>
</gene>
<feature type="region of interest" description="Disordered" evidence="8">
    <location>
        <begin position="82"/>
        <end position="130"/>
    </location>
</feature>
<feature type="region of interest" description="Disordered" evidence="8">
    <location>
        <begin position="612"/>
        <end position="636"/>
    </location>
</feature>
<evidence type="ECO:0000256" key="5">
    <source>
        <dbReference type="ARBA" id="ARBA00023163"/>
    </source>
</evidence>
<comment type="subcellular location">
    <subcellularLocation>
        <location evidence="1">Nucleus</location>
    </subcellularLocation>
</comment>
<dbReference type="SUPFAM" id="SSF158553">
    <property type="entry name" value="TAFH domain-like"/>
    <property type="match status" value="1"/>
</dbReference>
<feature type="domain" description="TAFH" evidence="9">
    <location>
        <begin position="452"/>
        <end position="549"/>
    </location>
</feature>
<keyword evidence="3" id="KW-0597">Phosphoprotein</keyword>
<evidence type="ECO:0000256" key="1">
    <source>
        <dbReference type="ARBA" id="ARBA00004123"/>
    </source>
</evidence>
<dbReference type="SMART" id="SM00549">
    <property type="entry name" value="TAFH"/>
    <property type="match status" value="1"/>
</dbReference>
<evidence type="ECO:0000256" key="3">
    <source>
        <dbReference type="ARBA" id="ARBA00022553"/>
    </source>
</evidence>
<dbReference type="PROSITE" id="PS51119">
    <property type="entry name" value="TAFH"/>
    <property type="match status" value="1"/>
</dbReference>
<dbReference type="CDD" id="cd08045">
    <property type="entry name" value="HFD_TAF4"/>
    <property type="match status" value="1"/>
</dbReference>
<dbReference type="InterPro" id="IPR045144">
    <property type="entry name" value="TAF4"/>
</dbReference>
<evidence type="ECO:0000259" key="9">
    <source>
        <dbReference type="PROSITE" id="PS51119"/>
    </source>
</evidence>
<keyword evidence="11" id="KW-1185">Reference proteome</keyword>
<comment type="caution">
    <text evidence="10">The sequence shown here is derived from an EMBL/GenBank/DDBJ whole genome shotgun (WGS) entry which is preliminary data.</text>
</comment>
<feature type="compositionally biased region" description="Polar residues" evidence="8">
    <location>
        <begin position="617"/>
        <end position="633"/>
    </location>
</feature>
<evidence type="ECO:0000313" key="10">
    <source>
        <dbReference type="EMBL" id="KAK1795905.1"/>
    </source>
</evidence>
<dbReference type="AlphaFoldDB" id="A0AAD8ZDU6"/>
<name>A0AAD8ZDU6_9TELE</name>
<dbReference type="FunFam" id="1.10.20.10:FF:000015">
    <property type="entry name" value="Transcription initiation factor TFIID subunit 4B"/>
    <property type="match status" value="1"/>
</dbReference>
<dbReference type="GO" id="GO:0046982">
    <property type="term" value="F:protein heterodimerization activity"/>
    <property type="evidence" value="ECO:0007669"/>
    <property type="project" value="InterPro"/>
</dbReference>
<dbReference type="InterPro" id="IPR009072">
    <property type="entry name" value="Histone-fold"/>
</dbReference>
<feature type="coiled-coil region" evidence="7">
    <location>
        <begin position="773"/>
        <end position="800"/>
    </location>
</feature>
<proteinExistence type="inferred from homology"/>
<dbReference type="SUPFAM" id="SSF47113">
    <property type="entry name" value="Histone-fold"/>
    <property type="match status" value="1"/>
</dbReference>
<feature type="compositionally biased region" description="Low complexity" evidence="8">
    <location>
        <begin position="543"/>
        <end position="569"/>
    </location>
</feature>
<feature type="compositionally biased region" description="Polar residues" evidence="8">
    <location>
        <begin position="334"/>
        <end position="350"/>
    </location>
</feature>
<dbReference type="PANTHER" id="PTHR15138">
    <property type="entry name" value="TRANSCRIPTION INITIATION FACTOR TFIID SUBUNIT 4"/>
    <property type="match status" value="1"/>
</dbReference>
<organism evidence="10 11">
    <name type="scientific">Electrophorus voltai</name>
    <dbReference type="NCBI Taxonomy" id="2609070"/>
    <lineage>
        <taxon>Eukaryota</taxon>
        <taxon>Metazoa</taxon>
        <taxon>Chordata</taxon>
        <taxon>Craniata</taxon>
        <taxon>Vertebrata</taxon>
        <taxon>Euteleostomi</taxon>
        <taxon>Actinopterygii</taxon>
        <taxon>Neopterygii</taxon>
        <taxon>Teleostei</taxon>
        <taxon>Ostariophysi</taxon>
        <taxon>Gymnotiformes</taxon>
        <taxon>Gymnotoidei</taxon>
        <taxon>Gymnotidae</taxon>
        <taxon>Electrophorus</taxon>
    </lineage>
</organism>
<feature type="region of interest" description="Disordered" evidence="8">
    <location>
        <begin position="538"/>
        <end position="579"/>
    </location>
</feature>
<feature type="compositionally biased region" description="Basic and acidic residues" evidence="8">
    <location>
        <begin position="13"/>
        <end position="48"/>
    </location>
</feature>
<feature type="compositionally biased region" description="Polar residues" evidence="8">
    <location>
        <begin position="82"/>
        <end position="93"/>
    </location>
</feature>
<sequence length="869" mass="91613">MTSNETAIGFGMTEDKSPGKSYESPRSRAVETRSADASNARRDAHLPKTEGPSQSLSTHEQNARLPLNADVTSASLNLTRQSVISEESKSQSLEPGDACDEEAASPDAPCTMPSKPAVAVAPGNSTSASVPPAPKIILSRAAIRSTTPLVVVPAANGAARSGVQGLGTPIPGGVSVTQNQTRGPAALRGAIVALPRASTPHQTVTVAPSPQTTSIQLPANFHIPQGMVLIRSDSGQLMFVSQQALAQAQAHGLVPKPPGVTTTIRPQQVCANAPATSIIRVSLPPSSATVATIIKPASTVGTAVLKPTSTTVASLIKPSSTMGNTIIKPSAVTTGLGPSSATGTTVSKPSSVLGATGLGPNSATGTTIIKATQKLSSNTSTGANQRTISATSVTSTSTVKVAICAGKSSLSPLVTQTVHPVGSGPRNLPPNVPIKPSMSKPSEPITVTAETLENVKKCKNFLVTLMKLASSGTRSANMAQNVRALVKELLDGQMDAEEFTQKLYVELKSSPQPYLVPFLKRSLPAVRQLTPNPQLFIQQCDQPKPTSTSTASSTTQKLSLSSPTTSQPPRAGTQATAPQLVIQKTKGVVVRQPLTTSPCVVLSAQNRTQAKPMAIQTKAQPSGASGRPSSLQASKGRCCVPPPAVHANGFKDSTPSSFRDDDDINDVASMAGVNLNEESARIMACSSELVGAVVRSCRDEPFLHVAVLQQGVTRIGSSLGVVEVNPDVLGILSHATQERLRDLLEKLTAIAQHRNISYRDDWRHSQTDDAHSQMRFLEQLEKMEKRRREEEERETLLRVAKSRFSSEDPEQIRLKQRAKEIQQLELAQMQHRDANLAALAALGPRKRKPLEVPGPGASQVLKCLHNHLL</sequence>
<feature type="compositionally biased region" description="Polar residues" evidence="8">
    <location>
        <begin position="51"/>
        <end position="60"/>
    </location>
</feature>
<dbReference type="EMBL" id="JAROKS010000015">
    <property type="protein sequence ID" value="KAK1795905.1"/>
    <property type="molecule type" value="Genomic_DNA"/>
</dbReference>
<dbReference type="GO" id="GO:0003677">
    <property type="term" value="F:DNA binding"/>
    <property type="evidence" value="ECO:0007669"/>
    <property type="project" value="TreeGrafter"/>
</dbReference>
<keyword evidence="5" id="KW-0804">Transcription</keyword>
<dbReference type="FunFam" id="1.20.120.1110:FF:000002">
    <property type="entry name" value="Transcription initiation factor TFIID subunit 4B"/>
    <property type="match status" value="1"/>
</dbReference>
<dbReference type="Gene3D" id="1.20.120.1110">
    <property type="entry name" value="TAFH/NHR1 domain"/>
    <property type="match status" value="1"/>
</dbReference>
<dbReference type="GO" id="GO:0006357">
    <property type="term" value="P:regulation of transcription by RNA polymerase II"/>
    <property type="evidence" value="ECO:0007669"/>
    <property type="project" value="UniProtKB-ARBA"/>
</dbReference>
<dbReference type="GO" id="GO:0005669">
    <property type="term" value="C:transcription factor TFIID complex"/>
    <property type="evidence" value="ECO:0007669"/>
    <property type="project" value="InterPro"/>
</dbReference>
<evidence type="ECO:0000256" key="7">
    <source>
        <dbReference type="SAM" id="Coils"/>
    </source>
</evidence>
<reference evidence="10" key="1">
    <citation type="submission" date="2023-03" db="EMBL/GenBank/DDBJ databases">
        <title>Electrophorus voltai genome.</title>
        <authorList>
            <person name="Bian C."/>
        </authorList>
    </citation>
    <scope>NUCLEOTIDE SEQUENCE</scope>
    <source>
        <strain evidence="10">CB-2022</strain>
        <tissue evidence="10">Muscle</tissue>
    </source>
</reference>
<evidence type="ECO:0000256" key="4">
    <source>
        <dbReference type="ARBA" id="ARBA00023015"/>
    </source>
</evidence>